<proteinExistence type="predicted"/>
<dbReference type="RefSeq" id="WP_377351576.1">
    <property type="nucleotide sequence ID" value="NZ_JBHLTP010000022.1"/>
</dbReference>
<organism evidence="2 3">
    <name type="scientific">Pontibacillus salicampi</name>
    <dbReference type="NCBI Taxonomy" id="1449801"/>
    <lineage>
        <taxon>Bacteria</taxon>
        <taxon>Bacillati</taxon>
        <taxon>Bacillota</taxon>
        <taxon>Bacilli</taxon>
        <taxon>Bacillales</taxon>
        <taxon>Bacillaceae</taxon>
        <taxon>Pontibacillus</taxon>
    </lineage>
</organism>
<name>A0ABV6LTT2_9BACI</name>
<evidence type="ECO:0000259" key="1">
    <source>
        <dbReference type="Pfam" id="PF08862"/>
    </source>
</evidence>
<accession>A0ABV6LTT2</accession>
<feature type="domain" description="DUF1829" evidence="1">
    <location>
        <begin position="3"/>
        <end position="44"/>
    </location>
</feature>
<comment type="caution">
    <text evidence="2">The sequence shown here is derived from an EMBL/GenBank/DDBJ whole genome shotgun (WGS) entry which is preliminary data.</text>
</comment>
<dbReference type="Proteomes" id="UP001589836">
    <property type="component" value="Unassembled WGS sequence"/>
</dbReference>
<dbReference type="Pfam" id="PF08862">
    <property type="entry name" value="DUF1829"/>
    <property type="match status" value="1"/>
</dbReference>
<keyword evidence="3" id="KW-1185">Reference proteome</keyword>
<dbReference type="EMBL" id="JBHLTP010000022">
    <property type="protein sequence ID" value="MFC0525816.1"/>
    <property type="molecule type" value="Genomic_DNA"/>
</dbReference>
<evidence type="ECO:0000313" key="3">
    <source>
        <dbReference type="Proteomes" id="UP001589836"/>
    </source>
</evidence>
<sequence length="54" mass="6178">MDIQNNKSDHNFYVLANDNDKSISDNIIDAFSNYNITVLPCSKREERVDTIKTG</sequence>
<protein>
    <submittedName>
        <fullName evidence="2">DUF1829 domain-containing protein</fullName>
    </submittedName>
</protein>
<reference evidence="2 3" key="1">
    <citation type="submission" date="2024-09" db="EMBL/GenBank/DDBJ databases">
        <authorList>
            <person name="Sun Q."/>
            <person name="Mori K."/>
        </authorList>
    </citation>
    <scope>NUCLEOTIDE SEQUENCE [LARGE SCALE GENOMIC DNA]</scope>
    <source>
        <strain evidence="2 3">NCAIM B.02529</strain>
    </source>
</reference>
<gene>
    <name evidence="2" type="ORF">ACFFGV_19750</name>
</gene>
<evidence type="ECO:0000313" key="2">
    <source>
        <dbReference type="EMBL" id="MFC0525816.1"/>
    </source>
</evidence>
<dbReference type="InterPro" id="IPR014961">
    <property type="entry name" value="DUF1829"/>
</dbReference>